<evidence type="ECO:0000256" key="1">
    <source>
        <dbReference type="ARBA" id="ARBA00022714"/>
    </source>
</evidence>
<dbReference type="InterPro" id="IPR036010">
    <property type="entry name" value="2Fe-2S_ferredoxin-like_sf"/>
</dbReference>
<dbReference type="PROSITE" id="PS00197">
    <property type="entry name" value="2FE2S_FER_1"/>
    <property type="match status" value="1"/>
</dbReference>
<keyword evidence="3" id="KW-0560">Oxidoreductase</keyword>
<keyword evidence="2" id="KW-0479">Metal-binding</keyword>
<dbReference type="CDD" id="cd00207">
    <property type="entry name" value="fer2"/>
    <property type="match status" value="1"/>
</dbReference>
<dbReference type="PROSITE" id="PS51085">
    <property type="entry name" value="2FE2S_FER_2"/>
    <property type="match status" value="1"/>
</dbReference>
<proteinExistence type="predicted"/>
<dbReference type="InterPro" id="IPR036884">
    <property type="entry name" value="2Fe-2S-bd_dom_sf"/>
</dbReference>
<reference evidence="8 9" key="1">
    <citation type="submission" date="2017-09" db="EMBL/GenBank/DDBJ databases">
        <authorList>
            <person name="Ehlers B."/>
            <person name="Leendertz F.H."/>
        </authorList>
    </citation>
    <scope>NUCLEOTIDE SEQUENCE [LARGE SCALE GENOMIC DNA]</scope>
    <source>
        <strain evidence="8 9">CGMCC 1.12662</strain>
    </source>
</reference>
<dbReference type="Pfam" id="PF00111">
    <property type="entry name" value="Fer2"/>
    <property type="match status" value="1"/>
</dbReference>
<evidence type="ECO:0000313" key="7">
    <source>
        <dbReference type="EMBL" id="PJE26435.1"/>
    </source>
</evidence>
<protein>
    <submittedName>
        <fullName evidence="7">(2Fe-2S)-binding protein</fullName>
    </submittedName>
    <submittedName>
        <fullName evidence="8">Nicotinate dehydrogenase subunit A</fullName>
    </submittedName>
</protein>
<dbReference type="InterPro" id="IPR012675">
    <property type="entry name" value="Beta-grasp_dom_sf"/>
</dbReference>
<dbReference type="InterPro" id="IPR002888">
    <property type="entry name" value="2Fe-2S-bd"/>
</dbReference>
<dbReference type="Proteomes" id="UP000231655">
    <property type="component" value="Unassembled WGS sequence"/>
</dbReference>
<sequence>MVQDELTLTLNGRAVTCRGTEGLSLLDLLREDLGLNGPKYGCGLAQCGACTVLVDGAPARACVLRAEKVAGRAVTTLEGLADPETGALHPLQQAFLTREGAQCGYCLNGMVMSARALLDRNPDPSEDEIHQALRHNLCRCGAHLEIVASVREAARLMRQGGDRT</sequence>
<dbReference type="EMBL" id="OBEA01000009">
    <property type="protein sequence ID" value="SNY59527.1"/>
    <property type="molecule type" value="Genomic_DNA"/>
</dbReference>
<dbReference type="InterPro" id="IPR006058">
    <property type="entry name" value="2Fe2S_fd_BS"/>
</dbReference>
<feature type="domain" description="2Fe-2S ferredoxin-type" evidence="6">
    <location>
        <begin position="4"/>
        <end position="80"/>
    </location>
</feature>
<evidence type="ECO:0000313" key="9">
    <source>
        <dbReference type="Proteomes" id="UP000231655"/>
    </source>
</evidence>
<dbReference type="Pfam" id="PF01799">
    <property type="entry name" value="Fer2_2"/>
    <property type="match status" value="1"/>
</dbReference>
<evidence type="ECO:0000256" key="2">
    <source>
        <dbReference type="ARBA" id="ARBA00022723"/>
    </source>
</evidence>
<dbReference type="InterPro" id="IPR051452">
    <property type="entry name" value="Diverse_Oxidoreductases"/>
</dbReference>
<evidence type="ECO:0000313" key="8">
    <source>
        <dbReference type="EMBL" id="SNY59527.1"/>
    </source>
</evidence>
<dbReference type="OrthoDB" id="9792018at2"/>
<keyword evidence="10" id="KW-1185">Reference proteome</keyword>
<keyword evidence="4" id="KW-0408">Iron</keyword>
<dbReference type="GO" id="GO:0046872">
    <property type="term" value="F:metal ion binding"/>
    <property type="evidence" value="ECO:0007669"/>
    <property type="project" value="UniProtKB-KW"/>
</dbReference>
<evidence type="ECO:0000256" key="5">
    <source>
        <dbReference type="ARBA" id="ARBA00023014"/>
    </source>
</evidence>
<dbReference type="Proteomes" id="UP000231702">
    <property type="component" value="Unassembled WGS sequence"/>
</dbReference>
<dbReference type="SUPFAM" id="SSF47741">
    <property type="entry name" value="CO dehydrogenase ISP C-domain like"/>
    <property type="match status" value="1"/>
</dbReference>
<name>A0A285JI95_9RHOB</name>
<keyword evidence="1" id="KW-0001">2Fe-2S</keyword>
<dbReference type="GO" id="GO:0051537">
    <property type="term" value="F:2 iron, 2 sulfur cluster binding"/>
    <property type="evidence" value="ECO:0007669"/>
    <property type="project" value="UniProtKB-KW"/>
</dbReference>
<organism evidence="8 9">
    <name type="scientific">Pseudooceanicola antarcticus</name>
    <dbReference type="NCBI Taxonomy" id="1247613"/>
    <lineage>
        <taxon>Bacteria</taxon>
        <taxon>Pseudomonadati</taxon>
        <taxon>Pseudomonadota</taxon>
        <taxon>Alphaproteobacteria</taxon>
        <taxon>Rhodobacterales</taxon>
        <taxon>Paracoccaceae</taxon>
        <taxon>Pseudooceanicola</taxon>
    </lineage>
</organism>
<gene>
    <name evidence="7" type="ORF">CVM39_17990</name>
    <name evidence="8" type="ORF">SAMN06297129_3781</name>
</gene>
<evidence type="ECO:0000313" key="10">
    <source>
        <dbReference type="Proteomes" id="UP000231702"/>
    </source>
</evidence>
<reference evidence="7 10" key="2">
    <citation type="journal article" date="2018" name="Int. J. Syst. Evol. Microbiol.">
        <title>Pseudooceanicola lipolyticus sp. nov., a marine alphaproteobacterium, reclassification of Oceanicola flagellatus as Pseudooceanicola flagellatus comb. nov. and emended description of the genus Pseudooceanicola.</title>
        <authorList>
            <person name="Huang M.-M."/>
            <person name="Guo L.-L."/>
            <person name="Wu Y.-H."/>
            <person name="Lai Q.-L."/>
            <person name="Shao Z.-Z."/>
            <person name="Wang C.-S."/>
            <person name="Wu M."/>
            <person name="Xu X.-W."/>
        </authorList>
    </citation>
    <scope>NUCLEOTIDE SEQUENCE [LARGE SCALE GENOMIC DNA]</scope>
    <source>
        <strain evidence="7 10">Ar-45</strain>
    </source>
</reference>
<dbReference type="Gene3D" id="3.10.20.30">
    <property type="match status" value="1"/>
</dbReference>
<dbReference type="AlphaFoldDB" id="A0A285JI95"/>
<keyword evidence="5" id="KW-0411">Iron-sulfur</keyword>
<dbReference type="Gene3D" id="1.10.150.120">
    <property type="entry name" value="[2Fe-2S]-binding domain"/>
    <property type="match status" value="1"/>
</dbReference>
<evidence type="ECO:0000256" key="3">
    <source>
        <dbReference type="ARBA" id="ARBA00023002"/>
    </source>
</evidence>
<dbReference type="SUPFAM" id="SSF54292">
    <property type="entry name" value="2Fe-2S ferredoxin-like"/>
    <property type="match status" value="1"/>
</dbReference>
<accession>A0A285JI95</accession>
<dbReference type="PANTHER" id="PTHR44379:SF6">
    <property type="entry name" value="BLR6046 PROTEIN"/>
    <property type="match status" value="1"/>
</dbReference>
<dbReference type="RefSeq" id="WP_097147461.1">
    <property type="nucleotide sequence ID" value="NZ_OBEA01000009.1"/>
</dbReference>
<dbReference type="GO" id="GO:0016491">
    <property type="term" value="F:oxidoreductase activity"/>
    <property type="evidence" value="ECO:0007669"/>
    <property type="project" value="UniProtKB-KW"/>
</dbReference>
<dbReference type="InterPro" id="IPR001041">
    <property type="entry name" value="2Fe-2S_ferredoxin-type"/>
</dbReference>
<dbReference type="EMBL" id="PGTD01000022">
    <property type="protein sequence ID" value="PJE26435.1"/>
    <property type="molecule type" value="Genomic_DNA"/>
</dbReference>
<evidence type="ECO:0000256" key="4">
    <source>
        <dbReference type="ARBA" id="ARBA00023004"/>
    </source>
</evidence>
<dbReference type="PANTHER" id="PTHR44379">
    <property type="entry name" value="OXIDOREDUCTASE WITH IRON-SULFUR SUBUNIT"/>
    <property type="match status" value="1"/>
</dbReference>
<evidence type="ECO:0000259" key="6">
    <source>
        <dbReference type="PROSITE" id="PS51085"/>
    </source>
</evidence>